<comment type="cofactor">
    <cofactor evidence="1">
        <name>Zn(2+)</name>
        <dbReference type="ChEBI" id="CHEBI:29105"/>
    </cofactor>
</comment>
<dbReference type="InterPro" id="IPR050361">
    <property type="entry name" value="MPP/UQCRC_Complex"/>
</dbReference>
<dbReference type="InterPro" id="IPR011249">
    <property type="entry name" value="Metalloenz_LuxS/M16"/>
</dbReference>
<dbReference type="Pfam" id="PF00675">
    <property type="entry name" value="Peptidase_M16"/>
    <property type="match status" value="1"/>
</dbReference>
<proteinExistence type="inferred from homology"/>
<evidence type="ECO:0000313" key="7">
    <source>
        <dbReference type="EMBL" id="SCA57111.1"/>
    </source>
</evidence>
<feature type="domain" description="Peptidase M16 N-terminal" evidence="5">
    <location>
        <begin position="13"/>
        <end position="159"/>
    </location>
</feature>
<feature type="domain" description="Peptidase M16 C-terminal" evidence="6">
    <location>
        <begin position="167"/>
        <end position="339"/>
    </location>
</feature>
<keyword evidence="3" id="KW-0482">Metalloprotease</keyword>
<dbReference type="GO" id="GO:0006508">
    <property type="term" value="P:proteolysis"/>
    <property type="evidence" value="ECO:0007669"/>
    <property type="project" value="UniProtKB-KW"/>
</dbReference>
<keyword evidence="7" id="KW-0645">Protease</keyword>
<dbReference type="AlphaFoldDB" id="A0A1C3RIK7"/>
<dbReference type="STRING" id="1867952.MTBPR1_40134"/>
<dbReference type="InterPro" id="IPR001431">
    <property type="entry name" value="Pept_M16_Zn_BS"/>
</dbReference>
<dbReference type="Pfam" id="PF05193">
    <property type="entry name" value="Peptidase_M16_C"/>
    <property type="match status" value="1"/>
</dbReference>
<dbReference type="GO" id="GO:0046872">
    <property type="term" value="F:metal ion binding"/>
    <property type="evidence" value="ECO:0007669"/>
    <property type="project" value="InterPro"/>
</dbReference>
<dbReference type="PANTHER" id="PTHR11851:SF49">
    <property type="entry name" value="MITOCHONDRIAL-PROCESSING PEPTIDASE SUBUNIT ALPHA"/>
    <property type="match status" value="1"/>
</dbReference>
<evidence type="ECO:0000259" key="6">
    <source>
        <dbReference type="Pfam" id="PF05193"/>
    </source>
</evidence>
<accession>A0A1C3RIK7</accession>
<gene>
    <name evidence="7" type="ORF">MTBPR1_40134</name>
</gene>
<protein>
    <submittedName>
        <fullName evidence="7">Uncharacterized zinc protease RBE_0522</fullName>
        <ecNumber evidence="7">3.4.24.-</ecNumber>
    </submittedName>
</protein>
<evidence type="ECO:0000256" key="4">
    <source>
        <dbReference type="RuleBase" id="RU004447"/>
    </source>
</evidence>
<name>A0A1C3RIK7_9PROT</name>
<dbReference type="EMBL" id="FLYE01000034">
    <property type="protein sequence ID" value="SCA57111.1"/>
    <property type="molecule type" value="Genomic_DNA"/>
</dbReference>
<evidence type="ECO:0000256" key="3">
    <source>
        <dbReference type="ARBA" id="ARBA00023049"/>
    </source>
</evidence>
<dbReference type="FunFam" id="3.30.830.10:FF:000008">
    <property type="entry name" value="Mitochondrial-processing peptidase subunit beta"/>
    <property type="match status" value="1"/>
</dbReference>
<dbReference type="GO" id="GO:0004222">
    <property type="term" value="F:metalloendopeptidase activity"/>
    <property type="evidence" value="ECO:0007669"/>
    <property type="project" value="InterPro"/>
</dbReference>
<keyword evidence="7" id="KW-0378">Hydrolase</keyword>
<dbReference type="PANTHER" id="PTHR11851">
    <property type="entry name" value="METALLOPROTEASE"/>
    <property type="match status" value="1"/>
</dbReference>
<evidence type="ECO:0000256" key="2">
    <source>
        <dbReference type="ARBA" id="ARBA00007261"/>
    </source>
</evidence>
<comment type="similarity">
    <text evidence="2 4">Belongs to the peptidase M16 family.</text>
</comment>
<dbReference type="EC" id="3.4.24.-" evidence="7"/>
<organism evidence="7 8">
    <name type="scientific">Candidatus Terasakiella magnetica</name>
    <dbReference type="NCBI Taxonomy" id="1867952"/>
    <lineage>
        <taxon>Bacteria</taxon>
        <taxon>Pseudomonadati</taxon>
        <taxon>Pseudomonadota</taxon>
        <taxon>Alphaproteobacteria</taxon>
        <taxon>Rhodospirillales</taxon>
        <taxon>Terasakiellaceae</taxon>
        <taxon>Terasakiella</taxon>
    </lineage>
</organism>
<dbReference type="SUPFAM" id="SSF63411">
    <property type="entry name" value="LuxS/MPP-like metallohydrolase"/>
    <property type="match status" value="2"/>
</dbReference>
<evidence type="ECO:0000313" key="8">
    <source>
        <dbReference type="Proteomes" id="UP000231658"/>
    </source>
</evidence>
<dbReference type="InterPro" id="IPR011765">
    <property type="entry name" value="Pept_M16_N"/>
</dbReference>
<dbReference type="Proteomes" id="UP000231658">
    <property type="component" value="Unassembled WGS sequence"/>
</dbReference>
<dbReference type="PROSITE" id="PS00143">
    <property type="entry name" value="INSULINASE"/>
    <property type="match status" value="1"/>
</dbReference>
<evidence type="ECO:0000256" key="1">
    <source>
        <dbReference type="ARBA" id="ARBA00001947"/>
    </source>
</evidence>
<sequence length="413" mass="45949">MTVRVTTLDNGLRIVSDHMASVQSVSLGAWVEVGARHEDPQVNGISHLLEHMAFKGTKKRTALQLAEEIENVGGHINAYTSRENTAYYAKVLKEDTALAVDVIADILQNSLLDEEELERERNVILQEIHQANDTPDDIIFDHFQKIAYPDQAMGRPVLGEAEIIRTMSRDKVLSYMQDNYSASKMVFSAAGNIDHDELVALVGEKFQSLPKDTALSADPTRYVGGTFIENRPSLEQVHVVAGFDGIRYDDPQFYSLSVMSTLFGGGMSSRLFQEIREKRALVYSIYSFVSAYDDGGMLGIYAGTGAEETKELLPVLVDEIRKVCETVSEEEVLRSRAQLKSSILMSLESTSTRCEQLARQMIVFKRPITVEEVVEKIDAIDAQAVMEVSQRVFSSTPTLAAIGPIEELPEFKI</sequence>
<evidence type="ECO:0000259" key="5">
    <source>
        <dbReference type="Pfam" id="PF00675"/>
    </source>
</evidence>
<dbReference type="Gene3D" id="3.30.830.10">
    <property type="entry name" value="Metalloenzyme, LuxS/M16 peptidase-like"/>
    <property type="match status" value="2"/>
</dbReference>
<dbReference type="RefSeq" id="WP_069189163.1">
    <property type="nucleotide sequence ID" value="NZ_FLYE01000034.1"/>
</dbReference>
<keyword evidence="8" id="KW-1185">Reference proteome</keyword>
<reference evidence="7 8" key="1">
    <citation type="submission" date="2016-07" db="EMBL/GenBank/DDBJ databases">
        <authorList>
            <person name="Lefevre C.T."/>
        </authorList>
    </citation>
    <scope>NUCLEOTIDE SEQUENCE [LARGE SCALE GENOMIC DNA]</scope>
    <source>
        <strain evidence="7">PR1</strain>
    </source>
</reference>
<dbReference type="OrthoDB" id="9811314at2"/>
<dbReference type="InterPro" id="IPR007863">
    <property type="entry name" value="Peptidase_M16_C"/>
</dbReference>